<reference evidence="3 4" key="1">
    <citation type="submission" date="2017-05" db="EMBL/GenBank/DDBJ databases">
        <authorList>
            <person name="Varghese N."/>
            <person name="Submissions S."/>
        </authorList>
    </citation>
    <scope>NUCLEOTIDE SEQUENCE [LARGE SCALE GENOMIC DNA]</scope>
    <source>
        <strain evidence="3 4">SM16</strain>
    </source>
</reference>
<dbReference type="PANTHER" id="PTHR30388:SF4">
    <property type="entry name" value="MOLYBDENUM COFACTOR INSERTION CHAPERONE PAOD"/>
    <property type="match status" value="1"/>
</dbReference>
<name>A0ABY1QG29_9SPHN</name>
<comment type="caution">
    <text evidence="3">The sequence shown here is derived from an EMBL/GenBank/DDBJ whole genome shotgun (WGS) entry which is preliminary data.</text>
</comment>
<dbReference type="PANTHER" id="PTHR30388">
    <property type="entry name" value="ALDEHYDE OXIDOREDUCTASE MOLYBDENUM COFACTOR ASSEMBLY PROTEIN"/>
    <property type="match status" value="1"/>
</dbReference>
<dbReference type="EMBL" id="FXUI01000005">
    <property type="protein sequence ID" value="SMP70255.1"/>
    <property type="molecule type" value="Genomic_DNA"/>
</dbReference>
<evidence type="ECO:0000313" key="4">
    <source>
        <dbReference type="Proteomes" id="UP001157910"/>
    </source>
</evidence>
<evidence type="ECO:0000259" key="2">
    <source>
        <dbReference type="Pfam" id="PF13478"/>
    </source>
</evidence>
<dbReference type="Pfam" id="PF02625">
    <property type="entry name" value="XdhC_CoxI"/>
    <property type="match status" value="1"/>
</dbReference>
<feature type="domain" description="XdhC Rossmann" evidence="2">
    <location>
        <begin position="186"/>
        <end position="326"/>
    </location>
</feature>
<dbReference type="InterPro" id="IPR052698">
    <property type="entry name" value="MoCofactor_Util/Proc"/>
</dbReference>
<dbReference type="InterPro" id="IPR027051">
    <property type="entry name" value="XdhC_Rossmann_dom"/>
</dbReference>
<organism evidence="3 4">
    <name type="scientific">Novosphingobium panipatense</name>
    <dbReference type="NCBI Taxonomy" id="428991"/>
    <lineage>
        <taxon>Bacteria</taxon>
        <taxon>Pseudomonadati</taxon>
        <taxon>Pseudomonadota</taxon>
        <taxon>Alphaproteobacteria</taxon>
        <taxon>Sphingomonadales</taxon>
        <taxon>Sphingomonadaceae</taxon>
        <taxon>Novosphingobium</taxon>
    </lineage>
</organism>
<proteinExistence type="predicted"/>
<evidence type="ECO:0000259" key="1">
    <source>
        <dbReference type="Pfam" id="PF02625"/>
    </source>
</evidence>
<dbReference type="Pfam" id="PF13478">
    <property type="entry name" value="XdhC_C"/>
    <property type="match status" value="1"/>
</dbReference>
<sequence length="337" mass="35529">MTDADQPVAAGEIEGAAWPEFGWIDDVRGALADAFAQKRPAALATLFQVAGSAPRGPGAQMLFAPGPDGNLTASGYFSGDCIEGDVANHAAQVLADGVPRRLHYGMGSPWIDLRLRCGGALHVLVERITPDSAAATALLRAAAERRSCRWITDGLRQTLGDGNGPLLDLKQEPFQIARRHDPRRRLIVSGGDPGALAVARLGAMAQFETILLRPGGPDAAPPFPVSQYLREEPADALARLKVDRWTAYLGATHEDHHDLGGCLAALRGGAGYVGMIGARSRAPQRIAALQATGASAEELTRLQLSPGIPGLGKSPWEVATGIVAEIMQALNPDRERA</sequence>
<keyword evidence="4" id="KW-1185">Reference proteome</keyword>
<gene>
    <name evidence="3" type="ORF">SAMN06296065_105281</name>
</gene>
<feature type="domain" description="XdhC- CoxI" evidence="1">
    <location>
        <begin position="36"/>
        <end position="105"/>
    </location>
</feature>
<dbReference type="RefSeq" id="WP_283406228.1">
    <property type="nucleotide sequence ID" value="NZ_FXUI01000005.1"/>
</dbReference>
<protein>
    <submittedName>
        <fullName evidence="3">Xanthine dehydrogenase accessory factor</fullName>
    </submittedName>
</protein>
<evidence type="ECO:0000313" key="3">
    <source>
        <dbReference type="EMBL" id="SMP70255.1"/>
    </source>
</evidence>
<accession>A0ABY1QG29</accession>
<dbReference type="InterPro" id="IPR003777">
    <property type="entry name" value="XdhC_CoxI"/>
</dbReference>
<dbReference type="Proteomes" id="UP001157910">
    <property type="component" value="Unassembled WGS sequence"/>
</dbReference>
<dbReference type="Gene3D" id="3.40.50.720">
    <property type="entry name" value="NAD(P)-binding Rossmann-like Domain"/>
    <property type="match status" value="1"/>
</dbReference>